<keyword evidence="2" id="KW-0963">Cytoplasm</keyword>
<dbReference type="PROSITE" id="PS50209">
    <property type="entry name" value="CARD"/>
    <property type="match status" value="1"/>
</dbReference>
<dbReference type="CDD" id="cd08330">
    <property type="entry name" value="CARD_ASC_NALP1"/>
    <property type="match status" value="1"/>
</dbReference>
<dbReference type="FunFam" id="1.10.533.10:FF:000013">
    <property type="entry name" value="Apoptosis-associated speck-like protein containing a CARD"/>
    <property type="match status" value="1"/>
</dbReference>
<dbReference type="Ensembl" id="ENSNBRT00000007914.1">
    <property type="protein sequence ID" value="ENSNBRP00000007702.1"/>
    <property type="gene ID" value="ENSNBRG00000005938.1"/>
</dbReference>
<evidence type="ECO:0000313" key="9">
    <source>
        <dbReference type="Ensembl" id="ENSNBRP00000007702.1"/>
    </source>
</evidence>
<keyword evidence="3" id="KW-0399">Innate immunity</keyword>
<dbReference type="AlphaFoldDB" id="A0A3Q4GVI4"/>
<comment type="subcellular location">
    <subcellularLocation>
        <location evidence="1">Inflammasome</location>
    </subcellularLocation>
</comment>
<keyword evidence="4" id="KW-0391">Immunity</keyword>
<name>A0A3Q4GVI4_NEOBR</name>
<proteinExistence type="predicted"/>
<dbReference type="Pfam" id="PF00619">
    <property type="entry name" value="CARD"/>
    <property type="match status" value="1"/>
</dbReference>
<keyword evidence="6" id="KW-1271">Inflammasome</keyword>
<dbReference type="InterPro" id="IPR001315">
    <property type="entry name" value="CARD"/>
</dbReference>
<dbReference type="SMART" id="SM01289">
    <property type="entry name" value="PYRIN"/>
    <property type="match status" value="1"/>
</dbReference>
<organism evidence="9 10">
    <name type="scientific">Neolamprologus brichardi</name>
    <name type="common">Fairy cichlid</name>
    <name type="synonym">Lamprologus brichardi</name>
    <dbReference type="NCBI Taxonomy" id="32507"/>
    <lineage>
        <taxon>Eukaryota</taxon>
        <taxon>Metazoa</taxon>
        <taxon>Chordata</taxon>
        <taxon>Craniata</taxon>
        <taxon>Vertebrata</taxon>
        <taxon>Euteleostomi</taxon>
        <taxon>Actinopterygii</taxon>
        <taxon>Neopterygii</taxon>
        <taxon>Teleostei</taxon>
        <taxon>Neoteleostei</taxon>
        <taxon>Acanthomorphata</taxon>
        <taxon>Ovalentaria</taxon>
        <taxon>Cichlomorphae</taxon>
        <taxon>Cichliformes</taxon>
        <taxon>Cichlidae</taxon>
        <taxon>African cichlids</taxon>
        <taxon>Pseudocrenilabrinae</taxon>
        <taxon>Lamprologini</taxon>
        <taxon>Neolamprologus</taxon>
    </lineage>
</organism>
<feature type="domain" description="Pyrin" evidence="8">
    <location>
        <begin position="1"/>
        <end position="89"/>
    </location>
</feature>
<dbReference type="InterPro" id="IPR004020">
    <property type="entry name" value="DAPIN"/>
</dbReference>
<evidence type="ECO:0000256" key="1">
    <source>
        <dbReference type="ARBA" id="ARBA00004110"/>
    </source>
</evidence>
<dbReference type="PANTHER" id="PTHR46985">
    <property type="entry name" value="NACHT, LRR AND PYD DOMAINS-CONTAINING PROTEIN 1"/>
    <property type="match status" value="1"/>
</dbReference>
<keyword evidence="5" id="KW-0395">Inflammatory response</keyword>
<dbReference type="InterPro" id="IPR051249">
    <property type="entry name" value="NLRP_Inflammasome"/>
</dbReference>
<dbReference type="Proteomes" id="UP000261580">
    <property type="component" value="Unassembled WGS sequence"/>
</dbReference>
<dbReference type="GO" id="GO:0061702">
    <property type="term" value="C:canonical inflammasome complex"/>
    <property type="evidence" value="ECO:0007669"/>
    <property type="project" value="UniProtKB-SubCell"/>
</dbReference>
<accession>A0A3Q4GVI4</accession>
<evidence type="ECO:0000313" key="10">
    <source>
        <dbReference type="Proteomes" id="UP000261580"/>
    </source>
</evidence>
<dbReference type="SUPFAM" id="SSF47986">
    <property type="entry name" value="DEATH domain"/>
    <property type="match status" value="2"/>
</dbReference>
<dbReference type="GO" id="GO:0045087">
    <property type="term" value="P:innate immune response"/>
    <property type="evidence" value="ECO:0007669"/>
    <property type="project" value="UniProtKB-KW"/>
</dbReference>
<dbReference type="InterPro" id="IPR011029">
    <property type="entry name" value="DEATH-like_dom_sf"/>
</dbReference>
<dbReference type="GO" id="GO:0042981">
    <property type="term" value="P:regulation of apoptotic process"/>
    <property type="evidence" value="ECO:0007669"/>
    <property type="project" value="InterPro"/>
</dbReference>
<evidence type="ECO:0000256" key="4">
    <source>
        <dbReference type="ARBA" id="ARBA00022859"/>
    </source>
</evidence>
<dbReference type="GeneTree" id="ENSGT00940000164898"/>
<dbReference type="GO" id="GO:0006954">
    <property type="term" value="P:inflammatory response"/>
    <property type="evidence" value="ECO:0007669"/>
    <property type="project" value="UniProtKB-KW"/>
</dbReference>
<dbReference type="InterPro" id="IPR033516">
    <property type="entry name" value="CARD8/ASC/NALP1_CARD"/>
</dbReference>
<dbReference type="PROSITE" id="PS50824">
    <property type="entry name" value="DAPIN"/>
    <property type="match status" value="1"/>
</dbReference>
<evidence type="ECO:0000256" key="2">
    <source>
        <dbReference type="ARBA" id="ARBA00022490"/>
    </source>
</evidence>
<reference evidence="9" key="1">
    <citation type="submission" date="2025-08" db="UniProtKB">
        <authorList>
            <consortium name="Ensembl"/>
        </authorList>
    </citation>
    <scope>IDENTIFICATION</scope>
</reference>
<evidence type="ECO:0000259" key="8">
    <source>
        <dbReference type="PROSITE" id="PS50824"/>
    </source>
</evidence>
<evidence type="ECO:0000256" key="6">
    <source>
        <dbReference type="ARBA" id="ARBA00023233"/>
    </source>
</evidence>
<dbReference type="Gene3D" id="1.10.533.10">
    <property type="entry name" value="Death Domain, Fas"/>
    <property type="match status" value="2"/>
</dbReference>
<dbReference type="Bgee" id="ENSNBRG00000005938">
    <property type="expression patterns" value="Expressed in mesonephros and 7 other cell types or tissues"/>
</dbReference>
<sequence length="195" mass="22170">MRKTIKLALVSALEDLTKDNFDKFCHQLLDRREAPRVKRNKVESKSRLEIADVLVSHFTEEGALRVTVALLKAIGCRNEAEELGEVNVQVSVSAPKDESCLCFSKGMKCKDFVEKHRGQLIQRVSNIALILDELLDKEVIQQETYTRIRALSTSQEKMRELYSGPLQASAACKKIFYDSLLENEKPLVKELSEKD</sequence>
<dbReference type="PANTHER" id="PTHR46985:SF2">
    <property type="entry name" value="APOPTOSIS-ASSOCIATED SPECK-LIKE PROTEIN CONTAINING A CARD"/>
    <property type="match status" value="1"/>
</dbReference>
<evidence type="ECO:0000256" key="5">
    <source>
        <dbReference type="ARBA" id="ARBA00023198"/>
    </source>
</evidence>
<evidence type="ECO:0000256" key="3">
    <source>
        <dbReference type="ARBA" id="ARBA00022588"/>
    </source>
</evidence>
<keyword evidence="10" id="KW-1185">Reference proteome</keyword>
<dbReference type="Pfam" id="PF02758">
    <property type="entry name" value="PYRIN"/>
    <property type="match status" value="1"/>
</dbReference>
<reference evidence="9" key="2">
    <citation type="submission" date="2025-09" db="UniProtKB">
        <authorList>
            <consortium name="Ensembl"/>
        </authorList>
    </citation>
    <scope>IDENTIFICATION</scope>
</reference>
<dbReference type="STRING" id="32507.ENSNBRP00000007702"/>
<feature type="domain" description="CARD" evidence="7">
    <location>
        <begin position="110"/>
        <end position="195"/>
    </location>
</feature>
<protein>
    <submittedName>
        <fullName evidence="9">PYD and CARD domain containing</fullName>
    </submittedName>
</protein>
<evidence type="ECO:0000259" key="7">
    <source>
        <dbReference type="PROSITE" id="PS50209"/>
    </source>
</evidence>